<protein>
    <submittedName>
        <fullName evidence="2">Neuronal acetylcholine receptor subunit beta-4</fullName>
    </submittedName>
</protein>
<keyword evidence="3" id="KW-1185">Reference proteome</keyword>
<dbReference type="Gene3D" id="2.70.170.10">
    <property type="entry name" value="Neurotransmitter-gated ion-channel ligand-binding domain"/>
    <property type="match status" value="1"/>
</dbReference>
<reference evidence="2" key="1">
    <citation type="journal article" date="2023" name="PLoS Negl. Trop. Dis.">
        <title>A genome sequence for Biomphalaria pfeifferi, the major vector snail for the human-infecting parasite Schistosoma mansoni.</title>
        <authorList>
            <person name="Bu L."/>
            <person name="Lu L."/>
            <person name="Laidemitt M.R."/>
            <person name="Zhang S.M."/>
            <person name="Mutuku M."/>
            <person name="Mkoji G."/>
            <person name="Steinauer M."/>
            <person name="Loker E.S."/>
        </authorList>
    </citation>
    <scope>NUCLEOTIDE SEQUENCE</scope>
    <source>
        <strain evidence="2">KasaAsao</strain>
    </source>
</reference>
<accession>A0AAD8F7F1</accession>
<dbReference type="EMBL" id="JASAOG010000086">
    <property type="protein sequence ID" value="KAK0053418.1"/>
    <property type="molecule type" value="Genomic_DNA"/>
</dbReference>
<name>A0AAD8F7F1_BIOPF</name>
<dbReference type="InterPro" id="IPR036734">
    <property type="entry name" value="Neur_chan_lig-bd_sf"/>
</dbReference>
<keyword evidence="2" id="KW-0675">Receptor</keyword>
<feature type="domain" description="Neurotransmitter-gated ion-channel ligand-binding" evidence="1">
    <location>
        <begin position="4"/>
        <end position="71"/>
    </location>
</feature>
<dbReference type="SUPFAM" id="SSF63712">
    <property type="entry name" value="Nicotinic receptor ligand binding domain-like"/>
    <property type="match status" value="1"/>
</dbReference>
<evidence type="ECO:0000259" key="1">
    <source>
        <dbReference type="Pfam" id="PF02931"/>
    </source>
</evidence>
<evidence type="ECO:0000313" key="3">
    <source>
        <dbReference type="Proteomes" id="UP001233172"/>
    </source>
</evidence>
<organism evidence="2 3">
    <name type="scientific">Biomphalaria pfeifferi</name>
    <name type="common">Bloodfluke planorb</name>
    <name type="synonym">Freshwater snail</name>
    <dbReference type="NCBI Taxonomy" id="112525"/>
    <lineage>
        <taxon>Eukaryota</taxon>
        <taxon>Metazoa</taxon>
        <taxon>Spiralia</taxon>
        <taxon>Lophotrochozoa</taxon>
        <taxon>Mollusca</taxon>
        <taxon>Gastropoda</taxon>
        <taxon>Heterobranchia</taxon>
        <taxon>Euthyneura</taxon>
        <taxon>Panpulmonata</taxon>
        <taxon>Hygrophila</taxon>
        <taxon>Lymnaeoidea</taxon>
        <taxon>Planorbidae</taxon>
        <taxon>Biomphalaria</taxon>
    </lineage>
</organism>
<proteinExistence type="predicted"/>
<dbReference type="InterPro" id="IPR006202">
    <property type="entry name" value="Neur_chan_lig-bd"/>
</dbReference>
<dbReference type="AlphaFoldDB" id="A0AAD8F7F1"/>
<dbReference type="GO" id="GO:0016020">
    <property type="term" value="C:membrane"/>
    <property type="evidence" value="ECO:0007669"/>
    <property type="project" value="InterPro"/>
</dbReference>
<evidence type="ECO:0000313" key="2">
    <source>
        <dbReference type="EMBL" id="KAK0053418.1"/>
    </source>
</evidence>
<dbReference type="Proteomes" id="UP001233172">
    <property type="component" value="Unassembled WGS sequence"/>
</dbReference>
<gene>
    <name evidence="2" type="ORF">Bpfe_017116</name>
</gene>
<dbReference type="GO" id="GO:0005230">
    <property type="term" value="F:extracellular ligand-gated monoatomic ion channel activity"/>
    <property type="evidence" value="ECO:0007669"/>
    <property type="project" value="InterPro"/>
</dbReference>
<sequence length="76" mass="8716">MERMSSTYHLMSRMWHPHIMVTNSVDVDKLLVTPLNNRLLVRYDGDVLLHGPAFLKTTCSTNLTKYPFDHQVSAGN</sequence>
<comment type="caution">
    <text evidence="2">The sequence shown here is derived from an EMBL/GenBank/DDBJ whole genome shotgun (WGS) entry which is preliminary data.</text>
</comment>
<dbReference type="Pfam" id="PF02931">
    <property type="entry name" value="Neur_chan_LBD"/>
    <property type="match status" value="1"/>
</dbReference>
<reference evidence="2" key="2">
    <citation type="submission" date="2023-04" db="EMBL/GenBank/DDBJ databases">
        <authorList>
            <person name="Bu L."/>
            <person name="Lu L."/>
            <person name="Laidemitt M.R."/>
            <person name="Zhang S.M."/>
            <person name="Mutuku M."/>
            <person name="Mkoji G."/>
            <person name="Steinauer M."/>
            <person name="Loker E.S."/>
        </authorList>
    </citation>
    <scope>NUCLEOTIDE SEQUENCE</scope>
    <source>
        <strain evidence="2">KasaAsao</strain>
        <tissue evidence="2">Whole Snail</tissue>
    </source>
</reference>